<dbReference type="EMBL" id="UINC01014242">
    <property type="protein sequence ID" value="SVA60899.1"/>
    <property type="molecule type" value="Genomic_DNA"/>
</dbReference>
<dbReference type="SUPFAM" id="SSF53955">
    <property type="entry name" value="Lysozyme-like"/>
    <property type="match status" value="1"/>
</dbReference>
<sequence>MSNFDDIFQMILKHEGTEFTDYSTDKGGATRFGVTLATLQRFQPSARRMDIEDMTEDEAREVYIRLWDEAKVGSLDLGAKAGKFYFDMYVNGGGRMGGMCLQAAINHKLSPTDHTQWVDVDGMPGNGTREALNRVGPISRFDLSIQRSGFNWNNVFKGSHFGFKQKNGDNNRLDQNMYIVGWERRAHDLDEQGRTPVAWYTTAELERELASRLGTI</sequence>
<gene>
    <name evidence="2" type="ORF">METZ01_LOCUS113753</name>
</gene>
<reference evidence="2" key="1">
    <citation type="submission" date="2018-05" db="EMBL/GenBank/DDBJ databases">
        <authorList>
            <person name="Lanie J.A."/>
            <person name="Ng W.-L."/>
            <person name="Kazmierczak K.M."/>
            <person name="Andrzejewski T.M."/>
            <person name="Davidsen T.M."/>
            <person name="Wayne K.J."/>
            <person name="Tettelin H."/>
            <person name="Glass J.I."/>
            <person name="Rusch D."/>
            <person name="Podicherti R."/>
            <person name="Tsui H.-C.T."/>
            <person name="Winkler M.E."/>
        </authorList>
    </citation>
    <scope>NUCLEOTIDE SEQUENCE</scope>
</reference>
<name>A0A381X819_9ZZZZ</name>
<evidence type="ECO:0000313" key="2">
    <source>
        <dbReference type="EMBL" id="SVA60899.1"/>
    </source>
</evidence>
<protein>
    <recommendedName>
        <fullName evidence="1">TtsA-like Glycoside hydrolase family 108 domain-containing protein</fullName>
    </recommendedName>
</protein>
<proteinExistence type="predicted"/>
<evidence type="ECO:0000259" key="1">
    <source>
        <dbReference type="Pfam" id="PF05838"/>
    </source>
</evidence>
<accession>A0A381X819</accession>
<dbReference type="AlphaFoldDB" id="A0A381X819"/>
<dbReference type="Gene3D" id="1.20.141.10">
    <property type="entry name" value="Chitosanase, subunit A, domain 1"/>
    <property type="match status" value="1"/>
</dbReference>
<feature type="domain" description="TtsA-like Glycoside hydrolase family 108" evidence="1">
    <location>
        <begin position="8"/>
        <end position="93"/>
    </location>
</feature>
<organism evidence="2">
    <name type="scientific">marine metagenome</name>
    <dbReference type="NCBI Taxonomy" id="408172"/>
    <lineage>
        <taxon>unclassified sequences</taxon>
        <taxon>metagenomes</taxon>
        <taxon>ecological metagenomes</taxon>
    </lineage>
</organism>
<dbReference type="InterPro" id="IPR023346">
    <property type="entry name" value="Lysozyme-like_dom_sf"/>
</dbReference>
<dbReference type="Pfam" id="PF05838">
    <property type="entry name" value="Glyco_hydro_108"/>
    <property type="match status" value="1"/>
</dbReference>
<dbReference type="InterPro" id="IPR008565">
    <property type="entry name" value="TtsA-like_GH18_dom"/>
</dbReference>